<feature type="transmembrane region" description="Helical" evidence="1">
    <location>
        <begin position="6"/>
        <end position="26"/>
    </location>
</feature>
<keyword evidence="1" id="KW-0812">Transmembrane</keyword>
<accession>A0A2M4D2X1</accession>
<dbReference type="AlphaFoldDB" id="A0A2M4D2X1"/>
<evidence type="ECO:0000313" key="2">
    <source>
        <dbReference type="EMBL" id="MBW71922.1"/>
    </source>
</evidence>
<keyword evidence="1" id="KW-0472">Membrane</keyword>
<proteinExistence type="predicted"/>
<sequence length="75" mass="8475">MVFFFVLIYISQLIKSTYTLGAYIIYRYPKYVQSPRVRSSSVFLFLFANYSARLQSTGAPSLDPCSVGNSQLTST</sequence>
<name>A0A2M4D2X1_ANODA</name>
<dbReference type="EMBL" id="GGFL01007744">
    <property type="protein sequence ID" value="MBW71922.1"/>
    <property type="molecule type" value="Transcribed_RNA"/>
</dbReference>
<organism evidence="2">
    <name type="scientific">Anopheles darlingi</name>
    <name type="common">Mosquito</name>
    <dbReference type="NCBI Taxonomy" id="43151"/>
    <lineage>
        <taxon>Eukaryota</taxon>
        <taxon>Metazoa</taxon>
        <taxon>Ecdysozoa</taxon>
        <taxon>Arthropoda</taxon>
        <taxon>Hexapoda</taxon>
        <taxon>Insecta</taxon>
        <taxon>Pterygota</taxon>
        <taxon>Neoptera</taxon>
        <taxon>Endopterygota</taxon>
        <taxon>Diptera</taxon>
        <taxon>Nematocera</taxon>
        <taxon>Culicoidea</taxon>
        <taxon>Culicidae</taxon>
        <taxon>Anophelinae</taxon>
        <taxon>Anopheles</taxon>
    </lineage>
</organism>
<evidence type="ECO:0000256" key="1">
    <source>
        <dbReference type="SAM" id="Phobius"/>
    </source>
</evidence>
<keyword evidence="1" id="KW-1133">Transmembrane helix</keyword>
<protein>
    <submittedName>
        <fullName evidence="2">Putative secreted protein</fullName>
    </submittedName>
</protein>
<reference evidence="2" key="1">
    <citation type="submission" date="2018-01" db="EMBL/GenBank/DDBJ databases">
        <title>An insight into the sialome of Amazonian anophelines.</title>
        <authorList>
            <person name="Ribeiro J.M."/>
            <person name="Scarpassa V."/>
            <person name="Calvo E."/>
        </authorList>
    </citation>
    <scope>NUCLEOTIDE SEQUENCE</scope>
</reference>